<dbReference type="PANTHER" id="PTHR30404:SF0">
    <property type="entry name" value="N-ACETYLMURAMOYL-L-ALANINE AMIDASE AMIC"/>
    <property type="match status" value="1"/>
</dbReference>
<dbReference type="InterPro" id="IPR002508">
    <property type="entry name" value="MurNAc-LAA_cat"/>
</dbReference>
<evidence type="ECO:0000313" key="3">
    <source>
        <dbReference type="EMBL" id="WDH81118.1"/>
    </source>
</evidence>
<sequence length="197" mass="22025">MEAGIQVFLTREMDQFIELKERTKIANELAADAIISIHCNAGGGAGGFESFRYTSASLKSKELQETLHESIITELRKYNVIDRKPKTGNLHMLRESNMSAVLTENLFIDADAILLQNDQVIEAIIDGHVAGVVQFFGLEQKDVMIAADEEDLNMVSPWARTAWEQAALKGYMDGTRPRDSVTREELAAILIRIENNK</sequence>
<dbReference type="Proteomes" id="UP001220962">
    <property type="component" value="Chromosome"/>
</dbReference>
<evidence type="ECO:0000256" key="1">
    <source>
        <dbReference type="ARBA" id="ARBA00022801"/>
    </source>
</evidence>
<evidence type="ECO:0000259" key="2">
    <source>
        <dbReference type="SMART" id="SM00646"/>
    </source>
</evidence>
<dbReference type="Pfam" id="PF01520">
    <property type="entry name" value="Amidase_3"/>
    <property type="match status" value="1"/>
</dbReference>
<dbReference type="GO" id="GO:0030288">
    <property type="term" value="C:outer membrane-bounded periplasmic space"/>
    <property type="evidence" value="ECO:0007669"/>
    <property type="project" value="TreeGrafter"/>
</dbReference>
<accession>A0AAX3MUN4</accession>
<keyword evidence="6" id="KW-1185">Reference proteome</keyword>
<feature type="domain" description="MurNAc-LAA" evidence="2">
    <location>
        <begin position="23"/>
        <end position="133"/>
    </location>
</feature>
<dbReference type="EMBL" id="CP118108">
    <property type="protein sequence ID" value="WDI00833.1"/>
    <property type="molecule type" value="Genomic_DNA"/>
</dbReference>
<keyword evidence="1" id="KW-0378">Hydrolase</keyword>
<dbReference type="Proteomes" id="UP001221519">
    <property type="component" value="Chromosome"/>
</dbReference>
<dbReference type="Gene3D" id="3.40.630.40">
    <property type="entry name" value="Zn-dependent exopeptidases"/>
    <property type="match status" value="1"/>
</dbReference>
<dbReference type="CDD" id="cd02696">
    <property type="entry name" value="MurNAc-LAA"/>
    <property type="match status" value="1"/>
</dbReference>
<organism evidence="3 5">
    <name type="scientific">Paenibacillus urinalis</name>
    <dbReference type="NCBI Taxonomy" id="521520"/>
    <lineage>
        <taxon>Bacteria</taxon>
        <taxon>Bacillati</taxon>
        <taxon>Bacillota</taxon>
        <taxon>Bacilli</taxon>
        <taxon>Bacillales</taxon>
        <taxon>Paenibacillaceae</taxon>
        <taxon>Paenibacillus</taxon>
    </lineage>
</organism>
<proteinExistence type="predicted"/>
<dbReference type="PANTHER" id="PTHR30404">
    <property type="entry name" value="N-ACETYLMURAMOYL-L-ALANINE AMIDASE"/>
    <property type="match status" value="1"/>
</dbReference>
<dbReference type="InterPro" id="IPR050695">
    <property type="entry name" value="N-acetylmuramoyl_amidase_3"/>
</dbReference>
<protein>
    <submittedName>
        <fullName evidence="3">N-acetylmuramoyl-L-alanine amidase</fullName>
    </submittedName>
</protein>
<dbReference type="AlphaFoldDB" id="A0AAX3MUN4"/>
<name>A0AAX3MUN4_9BACL</name>
<dbReference type="SUPFAM" id="SSF53187">
    <property type="entry name" value="Zn-dependent exopeptidases"/>
    <property type="match status" value="1"/>
</dbReference>
<dbReference type="RefSeq" id="WP_152557662.1">
    <property type="nucleotide sequence ID" value="NZ_CP118101.1"/>
</dbReference>
<evidence type="ECO:0000313" key="5">
    <source>
        <dbReference type="Proteomes" id="UP001220962"/>
    </source>
</evidence>
<reference evidence="3 6" key="1">
    <citation type="submission" date="2023-02" db="EMBL/GenBank/DDBJ databases">
        <title>Pathogen: clinical or host-associated sample.</title>
        <authorList>
            <person name="Hergert J."/>
            <person name="Casey R."/>
            <person name="Wagner J."/>
            <person name="Young E.L."/>
            <person name="Oakeson K.F."/>
        </authorList>
    </citation>
    <scope>NUCLEOTIDE SEQUENCE</scope>
    <source>
        <strain evidence="4 6">2022CK-00829</strain>
        <strain evidence="3">2022CK-00830</strain>
    </source>
</reference>
<gene>
    <name evidence="3" type="ORF">PUW23_16455</name>
    <name evidence="4" type="ORF">PUW25_16280</name>
</gene>
<dbReference type="GO" id="GO:0009253">
    <property type="term" value="P:peptidoglycan catabolic process"/>
    <property type="evidence" value="ECO:0007669"/>
    <property type="project" value="InterPro"/>
</dbReference>
<dbReference type="SMART" id="SM00646">
    <property type="entry name" value="Ami_3"/>
    <property type="match status" value="1"/>
</dbReference>
<dbReference type="EMBL" id="CP118101">
    <property type="protein sequence ID" value="WDH81118.1"/>
    <property type="molecule type" value="Genomic_DNA"/>
</dbReference>
<dbReference type="GO" id="GO:0008745">
    <property type="term" value="F:N-acetylmuramoyl-L-alanine amidase activity"/>
    <property type="evidence" value="ECO:0007669"/>
    <property type="project" value="InterPro"/>
</dbReference>
<evidence type="ECO:0000313" key="4">
    <source>
        <dbReference type="EMBL" id="WDI00833.1"/>
    </source>
</evidence>
<evidence type="ECO:0000313" key="6">
    <source>
        <dbReference type="Proteomes" id="UP001221519"/>
    </source>
</evidence>